<feature type="compositionally biased region" description="Low complexity" evidence="6">
    <location>
        <begin position="371"/>
        <end position="383"/>
    </location>
</feature>
<comment type="subcellular location">
    <subcellularLocation>
        <location evidence="1">Nucleus</location>
    </subcellularLocation>
</comment>
<name>A0AAD8RWV9_LOLMU</name>
<comment type="caution">
    <text evidence="7">The sequence shown here is derived from an EMBL/GenBank/DDBJ whole genome shotgun (WGS) entry which is preliminary data.</text>
</comment>
<feature type="region of interest" description="Disordered" evidence="6">
    <location>
        <begin position="355"/>
        <end position="544"/>
    </location>
</feature>
<evidence type="ECO:0000256" key="4">
    <source>
        <dbReference type="ARBA" id="ARBA00023163"/>
    </source>
</evidence>
<dbReference type="PANTHER" id="PTHR47481">
    <property type="match status" value="1"/>
</dbReference>
<protein>
    <submittedName>
        <fullName evidence="7">Uncharacterized protein</fullName>
    </submittedName>
</protein>
<evidence type="ECO:0000256" key="6">
    <source>
        <dbReference type="SAM" id="MobiDB-lite"/>
    </source>
</evidence>
<proteinExistence type="predicted"/>
<keyword evidence="8" id="KW-1185">Reference proteome</keyword>
<evidence type="ECO:0000256" key="3">
    <source>
        <dbReference type="ARBA" id="ARBA00023125"/>
    </source>
</evidence>
<dbReference type="SUPFAM" id="SSF101936">
    <property type="entry name" value="DNA-binding pseudobarrel domain"/>
    <property type="match status" value="1"/>
</dbReference>
<keyword evidence="5" id="KW-0539">Nucleus</keyword>
<dbReference type="EMBL" id="JAUUTY010000005">
    <property type="protein sequence ID" value="KAK1633163.1"/>
    <property type="molecule type" value="Genomic_DNA"/>
</dbReference>
<evidence type="ECO:0000313" key="7">
    <source>
        <dbReference type="EMBL" id="KAK1633163.1"/>
    </source>
</evidence>
<dbReference type="PANTHER" id="PTHR47481:SF31">
    <property type="entry name" value="OS01G0873500 PROTEIN"/>
    <property type="match status" value="1"/>
</dbReference>
<feature type="compositionally biased region" description="Acidic residues" evidence="6">
    <location>
        <begin position="394"/>
        <end position="403"/>
    </location>
</feature>
<feature type="compositionally biased region" description="Low complexity" evidence="6">
    <location>
        <begin position="405"/>
        <end position="417"/>
    </location>
</feature>
<sequence length="603" mass="64519">MANPLPSQGTAEKLTRDNFLLWETQALPAIRGARLMGYLDGTTKAPPATLSVDKDGEKSEVANPAYEAWMQTDQNVLSYLVNSLSREIMLSVIGMKTSSAVWTAIRSMFATQSRTRIANLRVKLANTKKEGKTTSQYFAQMKAIADELAAAGRRIEEDELVEYLLAGLDDPYNPLFAAIGANPDIKLTVGELYSQVTSYDNHMEMLGVPTHGGSANAAARGRGGPRRGGQGAPRGRGGGARGYGRGRGRHQGGGNGGRRGGGGGRHQGSGGGNDRELIVCQICGKAGHPAWKCWHRYSDDEEEDQEKGVNAAYGVDTNWYSDTGATDHITGELDKLTMKEKYNGHDKIQAANGTVSPQVHQQDAGENLEQNGSDSSSNGANSDLGEHDSSGTDPDADSSEIFEESAPGSAPASRSARQPGNPPRSRASELAPSTSAPPGASQRATPVRVYTRRAPAPPPGPTGPTSASGRPSGTAHMEGGPISGSPARARPIIGTSRRQEGHGPPPGFPAPAQQQQGELGSSTNNAPVAEPVYRTRQQTGKRKPKVYTDGQMYVHNGWRRFAHAHTIEVRQSVVLKCEVHDMLTVYIFDETMCHRYYHSVEND</sequence>
<keyword evidence="4" id="KW-0804">Transcription</keyword>
<dbReference type="Pfam" id="PF14223">
    <property type="entry name" value="Retrotran_gag_2"/>
    <property type="match status" value="1"/>
</dbReference>
<accession>A0AAD8RWV9</accession>
<evidence type="ECO:0000256" key="1">
    <source>
        <dbReference type="ARBA" id="ARBA00004123"/>
    </source>
</evidence>
<feature type="compositionally biased region" description="Low complexity" evidence="6">
    <location>
        <begin position="463"/>
        <end position="474"/>
    </location>
</feature>
<keyword evidence="2" id="KW-0805">Transcription regulation</keyword>
<dbReference type="AlphaFoldDB" id="A0AAD8RWV9"/>
<organism evidence="7 8">
    <name type="scientific">Lolium multiflorum</name>
    <name type="common">Italian ryegrass</name>
    <name type="synonym">Lolium perenne subsp. multiflorum</name>
    <dbReference type="NCBI Taxonomy" id="4521"/>
    <lineage>
        <taxon>Eukaryota</taxon>
        <taxon>Viridiplantae</taxon>
        <taxon>Streptophyta</taxon>
        <taxon>Embryophyta</taxon>
        <taxon>Tracheophyta</taxon>
        <taxon>Spermatophyta</taxon>
        <taxon>Magnoliopsida</taxon>
        <taxon>Liliopsida</taxon>
        <taxon>Poales</taxon>
        <taxon>Poaceae</taxon>
        <taxon>BOP clade</taxon>
        <taxon>Pooideae</taxon>
        <taxon>Poodae</taxon>
        <taxon>Poeae</taxon>
        <taxon>Poeae Chloroplast Group 2 (Poeae type)</taxon>
        <taxon>Loliodinae</taxon>
        <taxon>Loliinae</taxon>
        <taxon>Lolium</taxon>
    </lineage>
</organism>
<evidence type="ECO:0000256" key="2">
    <source>
        <dbReference type="ARBA" id="ARBA00023015"/>
    </source>
</evidence>
<keyword evidence="3" id="KW-0238">DNA-binding</keyword>
<reference evidence="7" key="1">
    <citation type="submission" date="2023-07" db="EMBL/GenBank/DDBJ databases">
        <title>A chromosome-level genome assembly of Lolium multiflorum.</title>
        <authorList>
            <person name="Chen Y."/>
            <person name="Copetti D."/>
            <person name="Kolliker R."/>
            <person name="Studer B."/>
        </authorList>
    </citation>
    <scope>NUCLEOTIDE SEQUENCE</scope>
    <source>
        <strain evidence="7">02402/16</strain>
        <tissue evidence="7">Leaf</tissue>
    </source>
</reference>
<dbReference type="InterPro" id="IPR015300">
    <property type="entry name" value="DNA-bd_pseudobarrel_sf"/>
</dbReference>
<feature type="region of interest" description="Disordered" evidence="6">
    <location>
        <begin position="207"/>
        <end position="273"/>
    </location>
</feature>
<dbReference type="GO" id="GO:0005634">
    <property type="term" value="C:nucleus"/>
    <property type="evidence" value="ECO:0007669"/>
    <property type="project" value="UniProtKB-SubCell"/>
</dbReference>
<evidence type="ECO:0000256" key="5">
    <source>
        <dbReference type="ARBA" id="ARBA00023242"/>
    </source>
</evidence>
<gene>
    <name evidence="7" type="ORF">QYE76_007478</name>
</gene>
<dbReference type="Proteomes" id="UP001231189">
    <property type="component" value="Unassembled WGS sequence"/>
</dbReference>
<feature type="compositionally biased region" description="Gly residues" evidence="6">
    <location>
        <begin position="251"/>
        <end position="272"/>
    </location>
</feature>
<dbReference type="Gene3D" id="2.40.330.10">
    <property type="entry name" value="DNA-binding pseudobarrel domain"/>
    <property type="match status" value="1"/>
</dbReference>
<dbReference type="GO" id="GO:0003677">
    <property type="term" value="F:DNA binding"/>
    <property type="evidence" value="ECO:0007669"/>
    <property type="project" value="UniProtKB-KW"/>
</dbReference>
<feature type="compositionally biased region" description="Gly residues" evidence="6">
    <location>
        <begin position="226"/>
        <end position="243"/>
    </location>
</feature>
<evidence type="ECO:0000313" key="8">
    <source>
        <dbReference type="Proteomes" id="UP001231189"/>
    </source>
</evidence>